<dbReference type="SMART" id="SM00471">
    <property type="entry name" value="HDc"/>
    <property type="match status" value="1"/>
</dbReference>
<reference evidence="9" key="1">
    <citation type="submission" date="2021-10" db="EMBL/GenBank/DDBJ databases">
        <authorList>
            <person name="Hussein R."/>
            <person name="Harrison J."/>
            <person name="Studholme D.J."/>
            <person name="Vicente J."/>
            <person name="Grant M."/>
        </authorList>
    </citation>
    <scope>NUCLEOTIDE SEQUENCE</scope>
    <source>
        <strain evidence="9">NCPPB 2970</strain>
    </source>
</reference>
<dbReference type="CDD" id="cd00077">
    <property type="entry name" value="HDc"/>
    <property type="match status" value="1"/>
</dbReference>
<dbReference type="Gene3D" id="1.10.3210.10">
    <property type="entry name" value="Hypothetical protein af1432"/>
    <property type="match status" value="1"/>
</dbReference>
<sequence>MNPGPTAQATVATAASTDAAIPDYVLHLERAASYLPKEQLPILRRAWEVGASAHAGQTRKSGEPYITHPVAVAGVLAELGLDMESLIAAILHDTIEDTPLTREELASEFGEAVAELVDGVTKLDKLKFRDRQEAAAESFRKMLLAMSRDLRVIMIKLADRLHNMRTLGAQSTEARGRIARETLEIYAPIAQRLGMSLIKSELQNLGFRALYPWRHAIIEKHIRSQPVVRRESMAQVEVQLSQRLAKEGLEHRLVSRIKTPWSIYSKMHEENKSFDQVMDVFGFRLVVRSVADCYHALGAVHATFKPLDGRFRDFIAIPKANGYQSLHTVLFGPYGSPIEVQIRTEEMDLIAERGVAAHWTYKVGSAAPNSAQSRAHDWIVELIDSQRAAGSSLEFLDNVKVDLFPDEVYLFTPKGKILALPRNSTALDFAYAVHTDVGNRAVASRVDKKLVPLRTKLVSGQAVEIITARSATPKPQWLEFVVSSKARTAIRHQLKQLEHEDAVQLGHRMLDRALEAMDSSLERLPKGRLDAFLNEHRYPRLEALLADVALGNWMPTQAAQALMAYAELRGGGHSRHSHEKILIDGSERGVISFANCCQPIPGDEIMGYHTAGKGIVVHRLDCPNLAELRKSPERWVPIDWDSNVTGDYDTALVVEVENRTGVLAQLAAAIAQSQSNIERVDYLDRDFNAAVLRFNIQVRDRRHLAEVMRRLRRLHVVQSVGRQ</sequence>
<dbReference type="SUPFAM" id="SSF81301">
    <property type="entry name" value="Nucleotidyltransferase"/>
    <property type="match status" value="1"/>
</dbReference>
<dbReference type="InterPro" id="IPR012676">
    <property type="entry name" value="TGS-like"/>
</dbReference>
<dbReference type="GO" id="GO:0015969">
    <property type="term" value="P:guanosine tetraphosphate metabolic process"/>
    <property type="evidence" value="ECO:0007669"/>
    <property type="project" value="InterPro"/>
</dbReference>
<evidence type="ECO:0000313" key="9">
    <source>
        <dbReference type="EMBL" id="MEC3886615.1"/>
    </source>
</evidence>
<dbReference type="SUPFAM" id="SSF55021">
    <property type="entry name" value="ACT-like"/>
    <property type="match status" value="1"/>
</dbReference>
<feature type="domain" description="ACT" evidence="6">
    <location>
        <begin position="651"/>
        <end position="723"/>
    </location>
</feature>
<organism evidence="9 10">
    <name type="scientific">Xanthomonas campestris pv. papavericola</name>
    <dbReference type="NCBI Taxonomy" id="487881"/>
    <lineage>
        <taxon>Bacteria</taxon>
        <taxon>Pseudomonadati</taxon>
        <taxon>Pseudomonadota</taxon>
        <taxon>Gammaproteobacteria</taxon>
        <taxon>Lysobacterales</taxon>
        <taxon>Lysobacteraceae</taxon>
        <taxon>Xanthomonas</taxon>
    </lineage>
</organism>
<protein>
    <recommendedName>
        <fullName evidence="3">guanosine-3',5'-bis(diphosphate) 3'-diphosphatase</fullName>
        <ecNumber evidence="3">3.1.7.2</ecNumber>
    </recommendedName>
</protein>
<comment type="pathway">
    <text evidence="2">Purine metabolism; ppGpp biosynthesis; ppGpp from GDP: step 1/1.</text>
</comment>
<evidence type="ECO:0000259" key="8">
    <source>
        <dbReference type="PROSITE" id="PS51880"/>
    </source>
</evidence>
<dbReference type="SMART" id="SM00954">
    <property type="entry name" value="RelA_SpoT"/>
    <property type="match status" value="1"/>
</dbReference>
<dbReference type="InterPro" id="IPR033655">
    <property type="entry name" value="TGS_RelA/SpoT"/>
</dbReference>
<dbReference type="Pfam" id="PF13291">
    <property type="entry name" value="ACT_4"/>
    <property type="match status" value="1"/>
</dbReference>
<dbReference type="GO" id="GO:0008728">
    <property type="term" value="F:GTP diphosphokinase activity"/>
    <property type="evidence" value="ECO:0007669"/>
    <property type="project" value="TreeGrafter"/>
</dbReference>
<dbReference type="InterPro" id="IPR045865">
    <property type="entry name" value="ACT-like_dom_sf"/>
</dbReference>
<accession>A0AAJ2X0K4</accession>
<dbReference type="CDD" id="cd04876">
    <property type="entry name" value="ACT_RelA-SpoT"/>
    <property type="match status" value="1"/>
</dbReference>
<evidence type="ECO:0000256" key="4">
    <source>
        <dbReference type="ARBA" id="ARBA00047968"/>
    </source>
</evidence>
<comment type="catalytic activity">
    <reaction evidence="4">
        <text>guanosine 3',5'-bis(diphosphate) + H2O = GDP + diphosphate + H(+)</text>
        <dbReference type="Rhea" id="RHEA:14253"/>
        <dbReference type="ChEBI" id="CHEBI:15377"/>
        <dbReference type="ChEBI" id="CHEBI:15378"/>
        <dbReference type="ChEBI" id="CHEBI:33019"/>
        <dbReference type="ChEBI" id="CHEBI:58189"/>
        <dbReference type="ChEBI" id="CHEBI:77828"/>
        <dbReference type="EC" id="3.1.7.2"/>
    </reaction>
</comment>
<dbReference type="InterPro" id="IPR043519">
    <property type="entry name" value="NT_sf"/>
</dbReference>
<proteinExistence type="inferred from homology"/>
<dbReference type="Pfam" id="PF04607">
    <property type="entry name" value="RelA_SpoT"/>
    <property type="match status" value="1"/>
</dbReference>
<dbReference type="CDD" id="cd01668">
    <property type="entry name" value="TGS_RSH"/>
    <property type="match status" value="1"/>
</dbReference>
<feature type="domain" description="TGS" evidence="8">
    <location>
        <begin position="406"/>
        <end position="467"/>
    </location>
</feature>
<dbReference type="Gene3D" id="3.30.460.10">
    <property type="entry name" value="Beta Polymerase, domain 2"/>
    <property type="match status" value="1"/>
</dbReference>
<dbReference type="GO" id="GO:0042594">
    <property type="term" value="P:response to starvation"/>
    <property type="evidence" value="ECO:0007669"/>
    <property type="project" value="TreeGrafter"/>
</dbReference>
<dbReference type="Proteomes" id="UP001297361">
    <property type="component" value="Unassembled WGS sequence"/>
</dbReference>
<dbReference type="GO" id="GO:0015949">
    <property type="term" value="P:nucleobase-containing small molecule interconversion"/>
    <property type="evidence" value="ECO:0007669"/>
    <property type="project" value="UniProtKB-ARBA"/>
</dbReference>
<keyword evidence="9" id="KW-0808">Transferase</keyword>
<dbReference type="InterPro" id="IPR006674">
    <property type="entry name" value="HD_domain"/>
</dbReference>
<dbReference type="PANTHER" id="PTHR21262:SF36">
    <property type="entry name" value="BIFUNCTIONAL (P)PPGPP SYNTHASE_HYDROLASE SPOT"/>
    <property type="match status" value="1"/>
</dbReference>
<dbReference type="InterPro" id="IPR004095">
    <property type="entry name" value="TGS"/>
</dbReference>
<dbReference type="EMBL" id="JAJFNJ020000003">
    <property type="protein sequence ID" value="MEC3886615.1"/>
    <property type="molecule type" value="Genomic_DNA"/>
</dbReference>
<keyword evidence="1" id="KW-0378">Hydrolase</keyword>
<dbReference type="InterPro" id="IPR045600">
    <property type="entry name" value="RelA/SpoT_AH_RIS"/>
</dbReference>
<dbReference type="GO" id="GO:0008893">
    <property type="term" value="F:guanosine-3',5'-bis(diphosphate) 3'-diphosphatase activity"/>
    <property type="evidence" value="ECO:0007669"/>
    <property type="project" value="UniProtKB-EC"/>
</dbReference>
<dbReference type="NCBIfam" id="TIGR00691">
    <property type="entry name" value="spoT_relA"/>
    <property type="match status" value="1"/>
</dbReference>
<dbReference type="InterPro" id="IPR003607">
    <property type="entry name" value="HD/PDEase_dom"/>
</dbReference>
<feature type="domain" description="HD" evidence="7">
    <location>
        <begin position="65"/>
        <end position="164"/>
    </location>
</feature>
<evidence type="ECO:0000259" key="6">
    <source>
        <dbReference type="PROSITE" id="PS51671"/>
    </source>
</evidence>
<dbReference type="Pfam" id="PF13328">
    <property type="entry name" value="HD_4"/>
    <property type="match status" value="1"/>
</dbReference>
<dbReference type="FunFam" id="3.30.460.10:FF:000001">
    <property type="entry name" value="GTP pyrophosphokinase RelA"/>
    <property type="match status" value="1"/>
</dbReference>
<name>A0AAJ2X0K4_XANCA</name>
<reference evidence="9" key="2">
    <citation type="submission" date="2024-01" db="EMBL/GenBank/DDBJ databases">
        <title>Long-read genome sequencing of X. campestris pv. papavericola.</title>
        <authorList>
            <person name="Hussain R.M.F."/>
            <person name="Greer S."/>
            <person name="Harrison J."/>
            <person name="Grant M."/>
            <person name="Vicente J."/>
            <person name="Studholme D.J."/>
        </authorList>
    </citation>
    <scope>NUCLEOTIDE SEQUENCE</scope>
    <source>
        <strain evidence="9">NCPPB 2970</strain>
    </source>
</reference>
<gene>
    <name evidence="9" type="ORF">LLE72_002280</name>
</gene>
<dbReference type="SUPFAM" id="SSF81271">
    <property type="entry name" value="TGS-like"/>
    <property type="match status" value="1"/>
</dbReference>
<dbReference type="PROSITE" id="PS51880">
    <property type="entry name" value="TGS"/>
    <property type="match status" value="1"/>
</dbReference>
<evidence type="ECO:0000256" key="2">
    <source>
        <dbReference type="ARBA" id="ARBA00024329"/>
    </source>
</evidence>
<dbReference type="AlphaFoldDB" id="A0AAJ2X0K4"/>
<dbReference type="RefSeq" id="WP_228424069.1">
    <property type="nucleotide sequence ID" value="NZ_JAJFNJ020000003.1"/>
</dbReference>
<dbReference type="PANTHER" id="PTHR21262">
    <property type="entry name" value="GUANOSINE-3',5'-BIS DIPHOSPHATE 3'-PYROPHOSPHOHYDROLASE"/>
    <property type="match status" value="1"/>
</dbReference>
<evidence type="ECO:0000256" key="5">
    <source>
        <dbReference type="RuleBase" id="RU003847"/>
    </source>
</evidence>
<dbReference type="EC" id="3.1.7.2" evidence="3"/>
<dbReference type="InterPro" id="IPR002912">
    <property type="entry name" value="ACT_dom"/>
</dbReference>
<evidence type="ECO:0000313" key="10">
    <source>
        <dbReference type="Proteomes" id="UP001297361"/>
    </source>
</evidence>
<dbReference type="InterPro" id="IPR004811">
    <property type="entry name" value="RelA/Spo_fam"/>
</dbReference>
<dbReference type="PROSITE" id="PS51671">
    <property type="entry name" value="ACT"/>
    <property type="match status" value="1"/>
</dbReference>
<dbReference type="Pfam" id="PF19296">
    <property type="entry name" value="RelA_AH_RIS"/>
    <property type="match status" value="1"/>
</dbReference>
<dbReference type="Pfam" id="PF02824">
    <property type="entry name" value="TGS"/>
    <property type="match status" value="1"/>
</dbReference>
<dbReference type="InterPro" id="IPR007685">
    <property type="entry name" value="RelA_SpoT"/>
</dbReference>
<evidence type="ECO:0000259" key="7">
    <source>
        <dbReference type="PROSITE" id="PS51831"/>
    </source>
</evidence>
<dbReference type="InterPro" id="IPR012675">
    <property type="entry name" value="Beta-grasp_dom_sf"/>
</dbReference>
<dbReference type="CDD" id="cd05399">
    <property type="entry name" value="NT_Rel-Spo_like"/>
    <property type="match status" value="1"/>
</dbReference>
<dbReference type="Gene3D" id="3.10.20.30">
    <property type="match status" value="1"/>
</dbReference>
<dbReference type="FunFam" id="1.10.3210.10:FF:000001">
    <property type="entry name" value="GTP pyrophosphokinase RelA"/>
    <property type="match status" value="1"/>
</dbReference>
<comment type="function">
    <text evidence="5">In eubacteria ppGpp (guanosine 3'-diphosphate 5'-diphosphate) is a mediator of the stringent response that coordinates a variety of cellular activities in response to changes in nutritional abundance.</text>
</comment>
<dbReference type="PROSITE" id="PS51831">
    <property type="entry name" value="HD"/>
    <property type="match status" value="1"/>
</dbReference>
<dbReference type="FunFam" id="3.10.20.30:FF:000002">
    <property type="entry name" value="GTP pyrophosphokinase (RelA/SpoT)"/>
    <property type="match status" value="1"/>
</dbReference>
<dbReference type="GO" id="GO:0005886">
    <property type="term" value="C:plasma membrane"/>
    <property type="evidence" value="ECO:0007669"/>
    <property type="project" value="TreeGrafter"/>
</dbReference>
<evidence type="ECO:0000256" key="3">
    <source>
        <dbReference type="ARBA" id="ARBA00024387"/>
    </source>
</evidence>
<dbReference type="SUPFAM" id="SSF109604">
    <property type="entry name" value="HD-domain/PDEase-like"/>
    <property type="match status" value="1"/>
</dbReference>
<evidence type="ECO:0000256" key="1">
    <source>
        <dbReference type="ARBA" id="ARBA00022801"/>
    </source>
</evidence>
<comment type="similarity">
    <text evidence="5">Belongs to the relA/spoT family.</text>
</comment>
<dbReference type="Gene3D" id="3.30.70.260">
    <property type="match status" value="1"/>
</dbReference>
<comment type="caution">
    <text evidence="9">The sequence shown here is derived from an EMBL/GenBank/DDBJ whole genome shotgun (WGS) entry which is preliminary data.</text>
</comment>